<evidence type="ECO:0000256" key="4">
    <source>
        <dbReference type="ARBA" id="ARBA00022692"/>
    </source>
</evidence>
<evidence type="ECO:0000313" key="9">
    <source>
        <dbReference type="EMBL" id="RGK41328.1"/>
    </source>
</evidence>
<dbReference type="Pfam" id="PF02386">
    <property type="entry name" value="TrkH"/>
    <property type="match status" value="1"/>
</dbReference>
<organism evidence="9 10">
    <name type="scientific">[Ruminococcus] lactaris</name>
    <dbReference type="NCBI Taxonomy" id="46228"/>
    <lineage>
        <taxon>Bacteria</taxon>
        <taxon>Bacillati</taxon>
        <taxon>Bacillota</taxon>
        <taxon>Clostridia</taxon>
        <taxon>Lachnospirales</taxon>
        <taxon>Lachnospiraceae</taxon>
        <taxon>Mediterraneibacter</taxon>
    </lineage>
</organism>
<evidence type="ECO:0000313" key="10">
    <source>
        <dbReference type="Proteomes" id="UP000260793"/>
    </source>
</evidence>
<keyword evidence="2" id="KW-0813">Transport</keyword>
<protein>
    <submittedName>
        <fullName evidence="9">Potassium transporter KtrB</fullName>
    </submittedName>
</protein>
<comment type="subcellular location">
    <subcellularLocation>
        <location evidence="1">Cell membrane</location>
        <topology evidence="1">Multi-pass membrane protein</topology>
    </subcellularLocation>
</comment>
<dbReference type="RefSeq" id="WP_117687865.1">
    <property type="nucleotide sequence ID" value="NZ_DXNI01000079.1"/>
</dbReference>
<feature type="transmembrane region" description="Helical" evidence="8">
    <location>
        <begin position="133"/>
        <end position="154"/>
    </location>
</feature>
<evidence type="ECO:0000256" key="5">
    <source>
        <dbReference type="ARBA" id="ARBA00022989"/>
    </source>
</evidence>
<keyword evidence="5 8" id="KW-1133">Transmembrane helix</keyword>
<sequence>MRKIHIDEEGWAARKLRLSTMQIVALGFMGIILAGGLLLWLPFSNRQPISFLDALFTAVTCVCVTGLVTVVPATQFTLIGKGIMLVLIQIGGLGVIACTSAFFLLLRKKISFRGRQMISQSYGLDTMSGMVKFIIRVLKGTFTVEAIGAVFYSIRFVQDYGVVKGVGYGIFHSVSAFCNAGVDLLGSNSLIGYAGSPLINFTTILLIVVSGLGFPVWYDILGNIKKAVRERGTRPLKWLFTRLELQSKVVLVMTGFLILFGTVLFFLLEYSNPATMGEFSVTKKLMASLFQSVTTRTAGFAAVSQSALRPGSRLLGCLLMFIGGSPTGTAGGIKTTTAAMLVLTVISVLRGRKDTECFNRKIDETVVRSGITISLVTFFFWMSGVTVLTILEPGQDFLNLMYEVTSAMATVGLTADLTPSLCRASHVVLMILMYIGRIGPVTMALVFAGRADRTTHFRSLPEERIMIG</sequence>
<feature type="transmembrane region" description="Helical" evidence="8">
    <location>
        <begin position="249"/>
        <end position="268"/>
    </location>
</feature>
<evidence type="ECO:0000256" key="3">
    <source>
        <dbReference type="ARBA" id="ARBA00022475"/>
    </source>
</evidence>
<feature type="transmembrane region" description="Helical" evidence="8">
    <location>
        <begin position="50"/>
        <end position="71"/>
    </location>
</feature>
<dbReference type="GO" id="GO:0008324">
    <property type="term" value="F:monoatomic cation transmembrane transporter activity"/>
    <property type="evidence" value="ECO:0007669"/>
    <property type="project" value="InterPro"/>
</dbReference>
<dbReference type="Proteomes" id="UP000260793">
    <property type="component" value="Unassembled WGS sequence"/>
</dbReference>
<feature type="transmembrane region" description="Helical" evidence="8">
    <location>
        <begin position="427"/>
        <end position="448"/>
    </location>
</feature>
<evidence type="ECO:0000256" key="1">
    <source>
        <dbReference type="ARBA" id="ARBA00004651"/>
    </source>
</evidence>
<feature type="transmembrane region" description="Helical" evidence="8">
    <location>
        <begin position="198"/>
        <end position="218"/>
    </location>
</feature>
<keyword evidence="3" id="KW-1003">Cell membrane</keyword>
<evidence type="ECO:0000256" key="2">
    <source>
        <dbReference type="ARBA" id="ARBA00022448"/>
    </source>
</evidence>
<dbReference type="PANTHER" id="PTHR32024">
    <property type="entry name" value="TRK SYSTEM POTASSIUM UPTAKE PROTEIN TRKG-RELATED"/>
    <property type="match status" value="1"/>
</dbReference>
<keyword evidence="7 8" id="KW-0472">Membrane</keyword>
<feature type="transmembrane region" description="Helical" evidence="8">
    <location>
        <begin position="20"/>
        <end position="43"/>
    </location>
</feature>
<dbReference type="GO" id="GO:0005886">
    <property type="term" value="C:plasma membrane"/>
    <property type="evidence" value="ECO:0007669"/>
    <property type="project" value="UniProtKB-SubCell"/>
</dbReference>
<name>A0A3E4LV43_9FIRM</name>
<evidence type="ECO:0000256" key="7">
    <source>
        <dbReference type="ARBA" id="ARBA00023136"/>
    </source>
</evidence>
<dbReference type="EMBL" id="QSQN01000009">
    <property type="protein sequence ID" value="RGK41328.1"/>
    <property type="molecule type" value="Genomic_DNA"/>
</dbReference>
<feature type="transmembrane region" description="Helical" evidence="8">
    <location>
        <begin position="83"/>
        <end position="106"/>
    </location>
</feature>
<comment type="caution">
    <text evidence="9">The sequence shown here is derived from an EMBL/GenBank/DDBJ whole genome shotgun (WGS) entry which is preliminary data.</text>
</comment>
<proteinExistence type="predicted"/>
<gene>
    <name evidence="9" type="ORF">DXD17_04665</name>
</gene>
<evidence type="ECO:0000256" key="8">
    <source>
        <dbReference type="SAM" id="Phobius"/>
    </source>
</evidence>
<feature type="transmembrane region" description="Helical" evidence="8">
    <location>
        <begin position="370"/>
        <end position="391"/>
    </location>
</feature>
<feature type="transmembrane region" description="Helical" evidence="8">
    <location>
        <begin position="166"/>
        <end position="186"/>
    </location>
</feature>
<dbReference type="InterPro" id="IPR003445">
    <property type="entry name" value="Cat_transpt"/>
</dbReference>
<dbReference type="PANTHER" id="PTHR32024:SF1">
    <property type="entry name" value="KTR SYSTEM POTASSIUM UPTAKE PROTEIN B"/>
    <property type="match status" value="1"/>
</dbReference>
<reference evidence="9 10" key="1">
    <citation type="submission" date="2018-08" db="EMBL/GenBank/DDBJ databases">
        <title>A genome reference for cultivated species of the human gut microbiota.</title>
        <authorList>
            <person name="Zou Y."/>
            <person name="Xue W."/>
            <person name="Luo G."/>
        </authorList>
    </citation>
    <scope>NUCLEOTIDE SEQUENCE [LARGE SCALE GENOMIC DNA]</scope>
    <source>
        <strain evidence="9 10">TF11-7</strain>
    </source>
</reference>
<keyword evidence="4 8" id="KW-0812">Transmembrane</keyword>
<evidence type="ECO:0000256" key="6">
    <source>
        <dbReference type="ARBA" id="ARBA00023065"/>
    </source>
</evidence>
<feature type="transmembrane region" description="Helical" evidence="8">
    <location>
        <begin position="328"/>
        <end position="349"/>
    </location>
</feature>
<keyword evidence="6" id="KW-0406">Ion transport</keyword>
<dbReference type="AlphaFoldDB" id="A0A3E4LV43"/>
<dbReference type="GO" id="GO:0030001">
    <property type="term" value="P:metal ion transport"/>
    <property type="evidence" value="ECO:0007669"/>
    <property type="project" value="UniProtKB-ARBA"/>
</dbReference>
<accession>A0A3E4LV43</accession>